<gene>
    <name evidence="3" type="ORF">Ocin01_08373</name>
</gene>
<dbReference type="OMA" id="ECCDDRS"/>
<dbReference type="EMBL" id="LJIJ01000365">
    <property type="protein sequence ID" value="ODM98308.1"/>
    <property type="molecule type" value="Genomic_DNA"/>
</dbReference>
<dbReference type="Gene3D" id="3.40.50.300">
    <property type="entry name" value="P-loop containing nucleotide triphosphate hydrolases"/>
    <property type="match status" value="1"/>
</dbReference>
<reference evidence="3 4" key="1">
    <citation type="journal article" date="2016" name="Genome Biol. Evol.">
        <title>Gene Family Evolution Reflects Adaptation to Soil Environmental Stressors in the Genome of the Collembolan Orchesella cincta.</title>
        <authorList>
            <person name="Faddeeva-Vakhrusheva A."/>
            <person name="Derks M.F."/>
            <person name="Anvar S.Y."/>
            <person name="Agamennone V."/>
            <person name="Suring W."/>
            <person name="Smit S."/>
            <person name="van Straalen N.M."/>
            <person name="Roelofs D."/>
        </authorList>
    </citation>
    <scope>NUCLEOTIDE SEQUENCE [LARGE SCALE GENOMIC DNA]</scope>
    <source>
        <tissue evidence="3">Mixed pool</tissue>
    </source>
</reference>
<feature type="domain" description="Torsin-1A C-terminal" evidence="2">
    <location>
        <begin position="281"/>
        <end position="339"/>
    </location>
</feature>
<dbReference type="SUPFAM" id="SSF52540">
    <property type="entry name" value="P-loop containing nucleoside triphosphate hydrolases"/>
    <property type="match status" value="1"/>
</dbReference>
<dbReference type="GO" id="GO:0012505">
    <property type="term" value="C:endomembrane system"/>
    <property type="evidence" value="ECO:0007669"/>
    <property type="project" value="UniProtKB-ARBA"/>
</dbReference>
<dbReference type="AlphaFoldDB" id="A0A1D2MZ91"/>
<evidence type="ECO:0000313" key="4">
    <source>
        <dbReference type="Proteomes" id="UP000094527"/>
    </source>
</evidence>
<evidence type="ECO:0000256" key="1">
    <source>
        <dbReference type="ARBA" id="ARBA00006235"/>
    </source>
</evidence>
<dbReference type="InterPro" id="IPR027417">
    <property type="entry name" value="P-loop_NTPase"/>
</dbReference>
<dbReference type="Pfam" id="PF06309">
    <property type="entry name" value="Torsin"/>
    <property type="match status" value="1"/>
</dbReference>
<dbReference type="GO" id="GO:0005524">
    <property type="term" value="F:ATP binding"/>
    <property type="evidence" value="ECO:0007669"/>
    <property type="project" value="InterPro"/>
</dbReference>
<dbReference type="PANTHER" id="PTHR10760:SF2">
    <property type="entry name" value="LD13476P-RELATED"/>
    <property type="match status" value="1"/>
</dbReference>
<evidence type="ECO:0000313" key="3">
    <source>
        <dbReference type="EMBL" id="ODM98308.1"/>
    </source>
</evidence>
<comment type="caution">
    <text evidence="3">The sequence shown here is derived from an EMBL/GenBank/DDBJ whole genome shotgun (WGS) entry which is preliminary data.</text>
</comment>
<evidence type="ECO:0000259" key="2">
    <source>
        <dbReference type="Pfam" id="PF21376"/>
    </source>
</evidence>
<proteinExistence type="inferred from homology"/>
<dbReference type="PANTHER" id="PTHR10760">
    <property type="entry name" value="TORSIN"/>
    <property type="match status" value="1"/>
</dbReference>
<dbReference type="GO" id="GO:0005737">
    <property type="term" value="C:cytoplasm"/>
    <property type="evidence" value="ECO:0007669"/>
    <property type="project" value="UniProtKB-ARBA"/>
</dbReference>
<dbReference type="GO" id="GO:0071218">
    <property type="term" value="P:cellular response to misfolded protein"/>
    <property type="evidence" value="ECO:0007669"/>
    <property type="project" value="TreeGrafter"/>
</dbReference>
<dbReference type="InterPro" id="IPR049337">
    <property type="entry name" value="TOR1A_C"/>
</dbReference>
<comment type="similarity">
    <text evidence="1">Belongs to the ClpA/ClpB family. Torsin subfamily.</text>
</comment>
<dbReference type="STRING" id="48709.A0A1D2MZ91"/>
<dbReference type="GO" id="GO:0016887">
    <property type="term" value="F:ATP hydrolysis activity"/>
    <property type="evidence" value="ECO:0007669"/>
    <property type="project" value="InterPro"/>
</dbReference>
<protein>
    <submittedName>
        <fullName evidence="3">Torsin-1B</fullName>
    </submittedName>
</protein>
<organism evidence="3 4">
    <name type="scientific">Orchesella cincta</name>
    <name type="common">Springtail</name>
    <name type="synonym">Podura cincta</name>
    <dbReference type="NCBI Taxonomy" id="48709"/>
    <lineage>
        <taxon>Eukaryota</taxon>
        <taxon>Metazoa</taxon>
        <taxon>Ecdysozoa</taxon>
        <taxon>Arthropoda</taxon>
        <taxon>Hexapoda</taxon>
        <taxon>Collembola</taxon>
        <taxon>Entomobryomorpha</taxon>
        <taxon>Entomobryoidea</taxon>
        <taxon>Orchesellidae</taxon>
        <taxon>Orchesellinae</taxon>
        <taxon>Orchesella</taxon>
    </lineage>
</organism>
<dbReference type="InterPro" id="IPR010448">
    <property type="entry name" value="Torsin"/>
</dbReference>
<dbReference type="OrthoDB" id="19623at2759"/>
<accession>A0A1D2MZ91</accession>
<sequence>MGNCAKRRSLPVVNVNRYVCFFTVTLLVLSLITVAEAGVLDSMVNRAYSMLGYETCEHPNLHNGAVKRLKTALSKELFGQHLAINIMVTALKAHIEDPNPSKALVLSLHGWAGSGKTFTSQHLMNAMYKNGMNSSFVEFFMSSYHFPDAYQAQEYQDLIRRKVRSVVKHCPRALFIFDEVDKMPPGVLDALVPFIHHPGQVLDGYNYKQAIFVFLSNTGANDITRITKEAWQDGKNREELTFKDFEQVLSNEAFNAKAGGLYKSRVIDKVLVDFFIPFLPLERQHVLSCIKVESKRHKMDPSIIDEEAENIADLLTYWPADVKLYSTTGCKKVDSFVKYRMAQINLDKEEPQDEDEIYEEGEEYFKTDL</sequence>
<keyword evidence="4" id="KW-1185">Reference proteome</keyword>
<name>A0A1D2MZ91_ORCCI</name>
<dbReference type="Pfam" id="PF21376">
    <property type="entry name" value="TOR1A_C"/>
    <property type="match status" value="1"/>
</dbReference>
<dbReference type="Proteomes" id="UP000094527">
    <property type="component" value="Unassembled WGS sequence"/>
</dbReference>